<dbReference type="InterPro" id="IPR002921">
    <property type="entry name" value="Fungal_lipase-type"/>
</dbReference>
<name>A0ABW5KI42_9SPHI</name>
<dbReference type="Proteomes" id="UP001597545">
    <property type="component" value="Unassembled WGS sequence"/>
</dbReference>
<feature type="domain" description="Fungal lipase-type" evidence="2">
    <location>
        <begin position="84"/>
        <end position="239"/>
    </location>
</feature>
<keyword evidence="4" id="KW-1185">Reference proteome</keyword>
<sequence length="362" mass="41149">MYQSLITLLSILLCHTVSAQSLRSGFDKAEFMEVIRINAQFSASAEKAKWIPSPTHSVLLYRSPEMGLANQWQLWLKDQRVAVINTRGTTGEGISWLANLYAAQIPAKGSLQIDTNFTFDYDLAAHSNAAVHVGYVFSSAFLVRDMLPKIDFCYRAGIRDFIISGHSQGGGLSYILTAYFRGLQRTGKLPADIIIKTYASASPKPGNLYFAYDYEHAAKGGWAFNVTSTEDWVPQTPFTVQTLEDVPEVSPLPLLQNGIKKQPFFKRILLKMVYKKATRPAQKTVDIYQKYLGNFIAKNIRKTYPHFVEPTYAKGNDYVRAGEQIILYPDSAYHEKFMVPKDNKNMMFHHALPPYYYLMERY</sequence>
<evidence type="ECO:0000256" key="1">
    <source>
        <dbReference type="SAM" id="SignalP"/>
    </source>
</evidence>
<evidence type="ECO:0000313" key="4">
    <source>
        <dbReference type="Proteomes" id="UP001597545"/>
    </source>
</evidence>
<dbReference type="InterPro" id="IPR029058">
    <property type="entry name" value="AB_hydrolase_fold"/>
</dbReference>
<evidence type="ECO:0000313" key="3">
    <source>
        <dbReference type="EMBL" id="MFD2547422.1"/>
    </source>
</evidence>
<comment type="caution">
    <text evidence="3">The sequence shown here is derived from an EMBL/GenBank/DDBJ whole genome shotgun (WGS) entry which is preliminary data.</text>
</comment>
<organism evidence="3 4">
    <name type="scientific">Sphingobacterium suaedae</name>
    <dbReference type="NCBI Taxonomy" id="1686402"/>
    <lineage>
        <taxon>Bacteria</taxon>
        <taxon>Pseudomonadati</taxon>
        <taxon>Bacteroidota</taxon>
        <taxon>Sphingobacteriia</taxon>
        <taxon>Sphingobacteriales</taxon>
        <taxon>Sphingobacteriaceae</taxon>
        <taxon>Sphingobacterium</taxon>
    </lineage>
</organism>
<evidence type="ECO:0000259" key="2">
    <source>
        <dbReference type="Pfam" id="PF01764"/>
    </source>
</evidence>
<feature type="signal peptide" evidence="1">
    <location>
        <begin position="1"/>
        <end position="19"/>
    </location>
</feature>
<dbReference type="RefSeq" id="WP_380902162.1">
    <property type="nucleotide sequence ID" value="NZ_JBHUEG010000007.1"/>
</dbReference>
<feature type="chain" id="PRO_5047187776" evidence="1">
    <location>
        <begin position="20"/>
        <end position="362"/>
    </location>
</feature>
<proteinExistence type="predicted"/>
<dbReference type="SUPFAM" id="SSF53474">
    <property type="entry name" value="alpha/beta-Hydrolases"/>
    <property type="match status" value="1"/>
</dbReference>
<accession>A0ABW5KI42</accession>
<keyword evidence="1" id="KW-0732">Signal</keyword>
<dbReference type="Pfam" id="PF01764">
    <property type="entry name" value="Lipase_3"/>
    <property type="match status" value="1"/>
</dbReference>
<dbReference type="Gene3D" id="3.40.50.1820">
    <property type="entry name" value="alpha/beta hydrolase"/>
    <property type="match status" value="1"/>
</dbReference>
<protein>
    <submittedName>
        <fullName evidence="3">Lipase family protein</fullName>
    </submittedName>
</protein>
<reference evidence="4" key="1">
    <citation type="journal article" date="2019" name="Int. J. Syst. Evol. Microbiol.">
        <title>The Global Catalogue of Microorganisms (GCM) 10K type strain sequencing project: providing services to taxonomists for standard genome sequencing and annotation.</title>
        <authorList>
            <consortium name="The Broad Institute Genomics Platform"/>
            <consortium name="The Broad Institute Genome Sequencing Center for Infectious Disease"/>
            <person name="Wu L."/>
            <person name="Ma J."/>
        </authorList>
    </citation>
    <scope>NUCLEOTIDE SEQUENCE [LARGE SCALE GENOMIC DNA]</scope>
    <source>
        <strain evidence="4">KCTC 42662</strain>
    </source>
</reference>
<gene>
    <name evidence="3" type="ORF">ACFSR5_07155</name>
</gene>
<dbReference type="EMBL" id="JBHULR010000003">
    <property type="protein sequence ID" value="MFD2547422.1"/>
    <property type="molecule type" value="Genomic_DNA"/>
</dbReference>